<dbReference type="RefSeq" id="WP_345262350.1">
    <property type="nucleotide sequence ID" value="NZ_BAABIM010000001.1"/>
</dbReference>
<evidence type="ECO:0000313" key="2">
    <source>
        <dbReference type="EMBL" id="GAA4670416.1"/>
    </source>
</evidence>
<sequence length="294" mass="30806">MSIDTWVEGSPGPCRESARRLQQLAGTVQHGEQLLAAQALPGRAGFEGMAAQAYRARCTGLALAARRLGEQLELLAGALLVLADDLADLRSLMSRVRAVARGRLGVEGWVVQAPTADAEPEQRALYRRLHTIAAKGRALEDAAQRRYRAALSGATGLPPAQEAGFASPVTSAPTVPSLPPDEAPRSPTEDPPAPSAPSAPPQDREPDRVANPEPGRDRGRHPVAAAHRATPAPGGERPATEPPSPRASGPRILSGLAAGSLPVLTATVAGLHRRLDTLLTHEEVTRDDEHGTPA</sequence>
<evidence type="ECO:0000313" key="3">
    <source>
        <dbReference type="Proteomes" id="UP001500621"/>
    </source>
</evidence>
<organism evidence="2 3">
    <name type="scientific">Nocardioides nanhaiensis</name>
    <dbReference type="NCBI Taxonomy" id="1476871"/>
    <lineage>
        <taxon>Bacteria</taxon>
        <taxon>Bacillati</taxon>
        <taxon>Actinomycetota</taxon>
        <taxon>Actinomycetes</taxon>
        <taxon>Propionibacteriales</taxon>
        <taxon>Nocardioidaceae</taxon>
        <taxon>Nocardioides</taxon>
    </lineage>
</organism>
<evidence type="ECO:0000256" key="1">
    <source>
        <dbReference type="SAM" id="MobiDB-lite"/>
    </source>
</evidence>
<feature type="compositionally biased region" description="Basic and acidic residues" evidence="1">
    <location>
        <begin position="202"/>
        <end position="217"/>
    </location>
</feature>
<dbReference type="Proteomes" id="UP001500621">
    <property type="component" value="Unassembled WGS sequence"/>
</dbReference>
<feature type="region of interest" description="Disordered" evidence="1">
    <location>
        <begin position="155"/>
        <end position="253"/>
    </location>
</feature>
<name>A0ABP8VSJ1_9ACTN</name>
<protein>
    <recommendedName>
        <fullName evidence="4">DUF222 domain-containing protein</fullName>
    </recommendedName>
</protein>
<gene>
    <name evidence="2" type="ORF">GCM10023226_03730</name>
</gene>
<comment type="caution">
    <text evidence="2">The sequence shown here is derived from an EMBL/GenBank/DDBJ whole genome shotgun (WGS) entry which is preliminary data.</text>
</comment>
<evidence type="ECO:0008006" key="4">
    <source>
        <dbReference type="Google" id="ProtNLM"/>
    </source>
</evidence>
<accession>A0ABP8VSJ1</accession>
<keyword evidence="3" id="KW-1185">Reference proteome</keyword>
<dbReference type="EMBL" id="BAABIM010000001">
    <property type="protein sequence ID" value="GAA4670416.1"/>
    <property type="molecule type" value="Genomic_DNA"/>
</dbReference>
<reference evidence="3" key="1">
    <citation type="journal article" date="2019" name="Int. J. Syst. Evol. Microbiol.">
        <title>The Global Catalogue of Microorganisms (GCM) 10K type strain sequencing project: providing services to taxonomists for standard genome sequencing and annotation.</title>
        <authorList>
            <consortium name="The Broad Institute Genomics Platform"/>
            <consortium name="The Broad Institute Genome Sequencing Center for Infectious Disease"/>
            <person name="Wu L."/>
            <person name="Ma J."/>
        </authorList>
    </citation>
    <scope>NUCLEOTIDE SEQUENCE [LARGE SCALE GENOMIC DNA]</scope>
    <source>
        <strain evidence="3">JCM 18127</strain>
    </source>
</reference>
<proteinExistence type="predicted"/>
<feature type="compositionally biased region" description="Pro residues" evidence="1">
    <location>
        <begin position="189"/>
        <end position="200"/>
    </location>
</feature>